<keyword evidence="4" id="KW-0677">Repeat</keyword>
<evidence type="ECO:0000259" key="8">
    <source>
        <dbReference type="PROSITE" id="PS51202"/>
    </source>
</evidence>
<dbReference type="Gene3D" id="3.30.70.1450">
    <property type="entry name" value="Regulator of K+ conductance, C-terminal domain"/>
    <property type="match status" value="2"/>
</dbReference>
<feature type="transmembrane region" description="Helical" evidence="7">
    <location>
        <begin position="46"/>
        <end position="67"/>
    </location>
</feature>
<feature type="transmembrane region" description="Helical" evidence="7">
    <location>
        <begin position="88"/>
        <end position="105"/>
    </location>
</feature>
<feature type="transmembrane region" description="Helical" evidence="7">
    <location>
        <begin position="590"/>
        <end position="610"/>
    </location>
</feature>
<dbReference type="AlphaFoldDB" id="A0A0D0IYY7"/>
<evidence type="ECO:0000256" key="1">
    <source>
        <dbReference type="ARBA" id="ARBA00004141"/>
    </source>
</evidence>
<evidence type="ECO:0000313" key="9">
    <source>
        <dbReference type="EMBL" id="KIP61876.1"/>
    </source>
</evidence>
<dbReference type="SUPFAM" id="SSF116726">
    <property type="entry name" value="TrkA C-terminal domain-like"/>
    <property type="match status" value="2"/>
</dbReference>
<dbReference type="Pfam" id="PF03600">
    <property type="entry name" value="CitMHS"/>
    <property type="match status" value="1"/>
</dbReference>
<evidence type="ECO:0000313" key="10">
    <source>
        <dbReference type="Proteomes" id="UP000032046"/>
    </source>
</evidence>
<dbReference type="Pfam" id="PF02080">
    <property type="entry name" value="TrkA_C"/>
    <property type="match status" value="1"/>
</dbReference>
<gene>
    <name evidence="9" type="ORF">ST44_08095</name>
</gene>
<evidence type="ECO:0000256" key="3">
    <source>
        <dbReference type="ARBA" id="ARBA00022692"/>
    </source>
</evidence>
<dbReference type="PANTHER" id="PTHR43652">
    <property type="entry name" value="BASIC AMINO ACID ANTIPORTER YFCC-RELATED"/>
    <property type="match status" value="1"/>
</dbReference>
<feature type="transmembrane region" description="Helical" evidence="7">
    <location>
        <begin position="550"/>
        <end position="570"/>
    </location>
</feature>
<dbReference type="PANTHER" id="PTHR43652:SF1">
    <property type="entry name" value="RESPONSE REGULATOR"/>
    <property type="match status" value="1"/>
</dbReference>
<keyword evidence="2" id="KW-0813">Transport</keyword>
<name>A0A0D0IYY7_9BACT</name>
<feature type="domain" description="RCK C-terminal" evidence="8">
    <location>
        <begin position="313"/>
        <end position="397"/>
    </location>
</feature>
<dbReference type="RefSeq" id="WP_042519445.1">
    <property type="nucleotide sequence ID" value="NZ_JXQH01000080.1"/>
</dbReference>
<feature type="transmembrane region" description="Helical" evidence="7">
    <location>
        <begin position="132"/>
        <end position="151"/>
    </location>
</feature>
<dbReference type="Proteomes" id="UP000032046">
    <property type="component" value="Unassembled WGS sequence"/>
</dbReference>
<dbReference type="PROSITE" id="PS51202">
    <property type="entry name" value="RCK_C"/>
    <property type="match status" value="1"/>
</dbReference>
<dbReference type="GO" id="GO:0006813">
    <property type="term" value="P:potassium ion transport"/>
    <property type="evidence" value="ECO:0007669"/>
    <property type="project" value="InterPro"/>
</dbReference>
<evidence type="ECO:0000256" key="5">
    <source>
        <dbReference type="ARBA" id="ARBA00022989"/>
    </source>
</evidence>
<comment type="subcellular location">
    <subcellularLocation>
        <location evidence="1">Membrane</location>
        <topology evidence="1">Multi-pass membrane protein</topology>
    </subcellularLocation>
</comment>
<feature type="transmembrane region" description="Helical" evidence="7">
    <location>
        <begin position="171"/>
        <end position="193"/>
    </location>
</feature>
<keyword evidence="3 7" id="KW-0812">Transmembrane</keyword>
<proteinExistence type="predicted"/>
<organism evidence="9 10">
    <name type="scientific">Prevotella pectinovora</name>
    <dbReference type="NCBI Taxonomy" id="1602169"/>
    <lineage>
        <taxon>Bacteria</taxon>
        <taxon>Pseudomonadati</taxon>
        <taxon>Bacteroidota</taxon>
        <taxon>Bacteroidia</taxon>
        <taxon>Bacteroidales</taxon>
        <taxon>Prevotellaceae</taxon>
        <taxon>Prevotella</taxon>
    </lineage>
</organism>
<dbReference type="EMBL" id="JXQK01000061">
    <property type="protein sequence ID" value="KIP61876.1"/>
    <property type="molecule type" value="Genomic_DNA"/>
</dbReference>
<evidence type="ECO:0000256" key="6">
    <source>
        <dbReference type="ARBA" id="ARBA00023136"/>
    </source>
</evidence>
<dbReference type="InterPro" id="IPR036721">
    <property type="entry name" value="RCK_C_sf"/>
</dbReference>
<keyword evidence="5 7" id="KW-1133">Transmembrane helix</keyword>
<sequence>MITPIVILAVSAIFFVIGKIRSDIVALCTLLSLILTNVLTPAEALSGFSNPVIIMMIGLFIVGGAILQTGLAKTISGKILKTVGTNDTVILIVVMLVTAVIGAFVSNTGTVALMLPIVVSIASRARVSAKKLLMPLAFASSMGGMLTLIGTPPNLVIQEALTEAGEKGLSFFSFLPVGIVCLTVGTITLIPLCKWFLSKKDTSSEDNGKKQKSLTQLVDEYKLTEQLQILYIPQDSKLAGMTMSKLDLNNVYGLTILERRQESSINNKFIKNINQNTVNADTVFNSKDVLFVSGDSSMVKRFVEDFNLSVMKTTDKRLDFYDIGIAELVMLPSARLLGRKIRNTAFREKYNTNIVAIRRRGEYITDNLADQELKSGDILLIQGTWTNIEKLGQYEEGWVILGQPLEAASRVALTHKSHIAALIMLCMVIAMATDFIPIAPVTAVLLASVAMILCGCFRSIEDAYKTINWESVVLIAAMMPVSIALEKTGASTLLSNTLVNSLGSAGPTVLLAGIYLTTSVLSLFLSNTATAVLMAPIAMQSAAGLNITPYAFLFAVTLGASMCFASPFSTPPNALVMQAGRYTFSDYLKVGLPLQLVIGIAMVIILPFIFPY</sequence>
<dbReference type="InterPro" id="IPR006037">
    <property type="entry name" value="RCK_C"/>
</dbReference>
<feature type="transmembrane region" description="Helical" evidence="7">
    <location>
        <begin position="505"/>
        <end position="538"/>
    </location>
</feature>
<comment type="caution">
    <text evidence="9">The sequence shown here is derived from an EMBL/GenBank/DDBJ whole genome shotgun (WGS) entry which is preliminary data.</text>
</comment>
<reference evidence="9 10" key="1">
    <citation type="submission" date="2015-01" db="EMBL/GenBank/DDBJ databases">
        <title>Comparative genomics of non-oral Prevotella species.</title>
        <authorList>
            <person name="Accetto T."/>
            <person name="Nograsek B."/>
            <person name="Avgustin G."/>
        </authorList>
    </citation>
    <scope>NUCLEOTIDE SEQUENCE [LARGE SCALE GENOMIC DNA]</scope>
    <source>
        <strain evidence="9 10">P5-119</strain>
    </source>
</reference>
<dbReference type="InterPro" id="IPR004680">
    <property type="entry name" value="Cit_transptr-like_dom"/>
</dbReference>
<dbReference type="InterPro" id="IPR051679">
    <property type="entry name" value="DASS-Related_Transporters"/>
</dbReference>
<dbReference type="GO" id="GO:0008324">
    <property type="term" value="F:monoatomic cation transmembrane transporter activity"/>
    <property type="evidence" value="ECO:0007669"/>
    <property type="project" value="InterPro"/>
</dbReference>
<evidence type="ECO:0000256" key="4">
    <source>
        <dbReference type="ARBA" id="ARBA00022737"/>
    </source>
</evidence>
<dbReference type="STRING" id="1602171.ST44_08095"/>
<evidence type="ECO:0000256" key="7">
    <source>
        <dbReference type="SAM" id="Phobius"/>
    </source>
</evidence>
<evidence type="ECO:0000256" key="2">
    <source>
        <dbReference type="ARBA" id="ARBA00022448"/>
    </source>
</evidence>
<protein>
    <submittedName>
        <fullName evidence="9">Citrate transporter</fullName>
    </submittedName>
</protein>
<keyword evidence="10" id="KW-1185">Reference proteome</keyword>
<feature type="transmembrane region" description="Helical" evidence="7">
    <location>
        <begin position="442"/>
        <end position="460"/>
    </location>
</feature>
<feature type="transmembrane region" description="Helical" evidence="7">
    <location>
        <begin position="467"/>
        <end position="485"/>
    </location>
</feature>
<dbReference type="GO" id="GO:0005886">
    <property type="term" value="C:plasma membrane"/>
    <property type="evidence" value="ECO:0007669"/>
    <property type="project" value="TreeGrafter"/>
</dbReference>
<keyword evidence="6 7" id="KW-0472">Membrane</keyword>
<accession>A0A0D0IYY7</accession>